<evidence type="ECO:0000313" key="2">
    <source>
        <dbReference type="Proteomes" id="UP000582643"/>
    </source>
</evidence>
<dbReference type="RefSeq" id="WP_184932955.1">
    <property type="nucleotide sequence ID" value="NZ_JACHJY010000014.1"/>
</dbReference>
<comment type="caution">
    <text evidence="1">The sequence shown here is derived from an EMBL/GenBank/DDBJ whole genome shotgun (WGS) entry which is preliminary data.</text>
</comment>
<protein>
    <submittedName>
        <fullName evidence="1">Uncharacterized protein</fullName>
    </submittedName>
</protein>
<reference evidence="1 2" key="1">
    <citation type="submission" date="2020-08" db="EMBL/GenBank/DDBJ databases">
        <title>Genomic Encyclopedia of Type Strains, Phase III (KMG-III): the genomes of soil and plant-associated and newly described type strains.</title>
        <authorList>
            <person name="Whitman W."/>
        </authorList>
    </citation>
    <scope>NUCLEOTIDE SEQUENCE [LARGE SCALE GENOMIC DNA]</scope>
    <source>
        <strain evidence="1 2">SFB5A</strain>
    </source>
</reference>
<dbReference type="AlphaFoldDB" id="A0A7W7U8S7"/>
<accession>A0A7W7U8S7</accession>
<organism evidence="1 2">
    <name type="scientific">Streptomyces nymphaeiformis</name>
    <dbReference type="NCBI Taxonomy" id="2663842"/>
    <lineage>
        <taxon>Bacteria</taxon>
        <taxon>Bacillati</taxon>
        <taxon>Actinomycetota</taxon>
        <taxon>Actinomycetes</taxon>
        <taxon>Kitasatosporales</taxon>
        <taxon>Streptomycetaceae</taxon>
        <taxon>Streptomyces</taxon>
    </lineage>
</organism>
<name>A0A7W7U8S7_9ACTN</name>
<sequence length="77" mass="8149">MLEDVGAHAIADVHEHTGEQSRDVCAQAINDQAVREVVRGDVEVTDRPPGSSGGQEATSLKGILLLLTHFTRSSVAV</sequence>
<gene>
    <name evidence="1" type="ORF">GGE06_007742</name>
</gene>
<keyword evidence="2" id="KW-1185">Reference proteome</keyword>
<proteinExistence type="predicted"/>
<dbReference type="EMBL" id="JACHJY010000014">
    <property type="protein sequence ID" value="MBB4986771.1"/>
    <property type="molecule type" value="Genomic_DNA"/>
</dbReference>
<evidence type="ECO:0000313" key="1">
    <source>
        <dbReference type="EMBL" id="MBB4986771.1"/>
    </source>
</evidence>
<dbReference type="Proteomes" id="UP000582643">
    <property type="component" value="Unassembled WGS sequence"/>
</dbReference>